<keyword evidence="1" id="KW-1133">Transmembrane helix</keyword>
<sequence>MWRFQLHQSPKAPISGDFSVFFKHGSVSDLQKENREVILGTVMISQMFLLILVCILFFAGIVSCLVTKKNRQQS</sequence>
<keyword evidence="1" id="KW-0812">Transmembrane</keyword>
<reference evidence="3" key="1">
    <citation type="submission" date="2016-11" db="UniProtKB">
        <authorList>
            <consortium name="WormBaseParasite"/>
        </authorList>
    </citation>
    <scope>IDENTIFICATION</scope>
</reference>
<keyword evidence="1" id="KW-0472">Membrane</keyword>
<dbReference type="WBParaSite" id="L893_g31768.t1">
    <property type="protein sequence ID" value="L893_g31768.t1"/>
    <property type="gene ID" value="L893_g31768"/>
</dbReference>
<evidence type="ECO:0000313" key="3">
    <source>
        <dbReference type="WBParaSite" id="L893_g31768.t1"/>
    </source>
</evidence>
<accession>A0A1I8A0Y2</accession>
<name>A0A1I8A0Y2_9BILA</name>
<evidence type="ECO:0000256" key="1">
    <source>
        <dbReference type="SAM" id="Phobius"/>
    </source>
</evidence>
<proteinExistence type="predicted"/>
<evidence type="ECO:0000313" key="2">
    <source>
        <dbReference type="Proteomes" id="UP000095287"/>
    </source>
</evidence>
<feature type="transmembrane region" description="Helical" evidence="1">
    <location>
        <begin position="37"/>
        <end position="66"/>
    </location>
</feature>
<dbReference type="Proteomes" id="UP000095287">
    <property type="component" value="Unplaced"/>
</dbReference>
<protein>
    <submittedName>
        <fullName evidence="3">GOLD domain-containing protein</fullName>
    </submittedName>
</protein>
<organism evidence="2 3">
    <name type="scientific">Steinernema glaseri</name>
    <dbReference type="NCBI Taxonomy" id="37863"/>
    <lineage>
        <taxon>Eukaryota</taxon>
        <taxon>Metazoa</taxon>
        <taxon>Ecdysozoa</taxon>
        <taxon>Nematoda</taxon>
        <taxon>Chromadorea</taxon>
        <taxon>Rhabditida</taxon>
        <taxon>Tylenchina</taxon>
        <taxon>Panagrolaimomorpha</taxon>
        <taxon>Strongyloidoidea</taxon>
        <taxon>Steinernematidae</taxon>
        <taxon>Steinernema</taxon>
    </lineage>
</organism>
<dbReference type="AlphaFoldDB" id="A0A1I8A0Y2"/>
<keyword evidence="2" id="KW-1185">Reference proteome</keyword>